<evidence type="ECO:0000313" key="2">
    <source>
        <dbReference type="EMBL" id="PLP96809.1"/>
    </source>
</evidence>
<proteinExistence type="predicted"/>
<dbReference type="InterPro" id="IPR047773">
    <property type="entry name" value="YHYH_dom_bact"/>
</dbReference>
<dbReference type="AlphaFoldDB" id="A0A2N5C3K3"/>
<feature type="chain" id="PRO_5014807764" evidence="1">
    <location>
        <begin position="34"/>
        <end position="113"/>
    </location>
</feature>
<evidence type="ECO:0000256" key="1">
    <source>
        <dbReference type="SAM" id="SignalP"/>
    </source>
</evidence>
<dbReference type="Proteomes" id="UP000234341">
    <property type="component" value="Unassembled WGS sequence"/>
</dbReference>
<evidence type="ECO:0000313" key="3">
    <source>
        <dbReference type="Proteomes" id="UP000234341"/>
    </source>
</evidence>
<feature type="signal peptide" evidence="1">
    <location>
        <begin position="1"/>
        <end position="33"/>
    </location>
</feature>
<protein>
    <submittedName>
        <fullName evidence="2">YHYH domain-containing protein</fullName>
    </submittedName>
</protein>
<keyword evidence="1" id="KW-0732">Signal</keyword>
<dbReference type="RefSeq" id="WP_101685064.1">
    <property type="nucleotide sequence ID" value="NZ_PJRP01000022.1"/>
</dbReference>
<organism evidence="2 3">
    <name type="scientific">Cupriavidus pauculus</name>
    <dbReference type="NCBI Taxonomy" id="82633"/>
    <lineage>
        <taxon>Bacteria</taxon>
        <taxon>Pseudomonadati</taxon>
        <taxon>Pseudomonadota</taxon>
        <taxon>Betaproteobacteria</taxon>
        <taxon>Burkholderiales</taxon>
        <taxon>Burkholderiaceae</taxon>
        <taxon>Cupriavidus</taxon>
    </lineage>
</organism>
<accession>A0A2N5C3K3</accession>
<reference evidence="2 3" key="1">
    <citation type="submission" date="2017-12" db="EMBL/GenBank/DDBJ databases">
        <title>Genome sequence of the active heterotrophic nitrifier-denitrifier, Cupriavidus pauculus UM1.</title>
        <authorList>
            <person name="Putonti C."/>
            <person name="Castignetti D."/>
        </authorList>
    </citation>
    <scope>NUCLEOTIDE SEQUENCE [LARGE SCALE GENOMIC DNA]</scope>
    <source>
        <strain evidence="2 3">UM1</strain>
    </source>
</reference>
<name>A0A2N5C3K3_9BURK</name>
<sequence length="113" mass="11843">MCEQFALRRHLTTSASLVTVCFASLIWASVAHAHGGGLDADGCHTNRKTGEYHCHRGGARVSSGVERPQNAVGARSANSFVSTRSLPGPTCYTGPRGGTYTITASGRKNYGGC</sequence>
<dbReference type="OrthoDB" id="5366081at2"/>
<dbReference type="EMBL" id="PJRP01000022">
    <property type="protein sequence ID" value="PLP96809.1"/>
    <property type="molecule type" value="Genomic_DNA"/>
</dbReference>
<comment type="caution">
    <text evidence="2">The sequence shown here is derived from an EMBL/GenBank/DDBJ whole genome shotgun (WGS) entry which is preliminary data.</text>
</comment>
<gene>
    <name evidence="2" type="ORF">CYJ10_29900</name>
</gene>
<dbReference type="NCBIfam" id="NF033223">
    <property type="entry name" value="YHYH_alt"/>
    <property type="match status" value="1"/>
</dbReference>